<evidence type="ECO:0000256" key="2">
    <source>
        <dbReference type="ARBA" id="ARBA00022614"/>
    </source>
</evidence>
<dbReference type="GO" id="GO:0005096">
    <property type="term" value="F:GTPase activator activity"/>
    <property type="evidence" value="ECO:0007669"/>
    <property type="project" value="UniProtKB-KW"/>
</dbReference>
<evidence type="ECO:0000256" key="4">
    <source>
        <dbReference type="SAM" id="MobiDB-lite"/>
    </source>
</evidence>
<feature type="compositionally biased region" description="Low complexity" evidence="4">
    <location>
        <begin position="59"/>
        <end position="91"/>
    </location>
</feature>
<feature type="region of interest" description="Disordered" evidence="4">
    <location>
        <begin position="1156"/>
        <end position="1229"/>
    </location>
</feature>
<feature type="region of interest" description="Disordered" evidence="4">
    <location>
        <begin position="1069"/>
        <end position="1123"/>
    </location>
</feature>
<dbReference type="Proteomes" id="UP000053611">
    <property type="component" value="Unassembled WGS sequence"/>
</dbReference>
<reference evidence="5 6" key="1">
    <citation type="submission" date="2015-03" db="EMBL/GenBank/DDBJ databases">
        <title>Genomics and transcriptomics of the oil-accumulating basidiomycete yeast T. oleaginosus allow insights into substrate utilization and the diverse evolutionary trajectories of mating systems in fungi.</title>
        <authorList>
            <consortium name="DOE Joint Genome Institute"/>
            <person name="Kourist R."/>
            <person name="Kracht O."/>
            <person name="Bracharz F."/>
            <person name="Lipzen A."/>
            <person name="Nolan M."/>
            <person name="Ohm R."/>
            <person name="Grigoriev I."/>
            <person name="Sun S."/>
            <person name="Heitman J."/>
            <person name="Bruck T."/>
            <person name="Nowrousian M."/>
        </authorList>
    </citation>
    <scope>NUCLEOTIDE SEQUENCE [LARGE SCALE GENOMIC DNA]</scope>
    <source>
        <strain evidence="5 6">IBC0246</strain>
    </source>
</reference>
<dbReference type="GO" id="GO:0031267">
    <property type="term" value="F:small GTPase binding"/>
    <property type="evidence" value="ECO:0007669"/>
    <property type="project" value="TreeGrafter"/>
</dbReference>
<dbReference type="SUPFAM" id="SSF52047">
    <property type="entry name" value="RNI-like"/>
    <property type="match status" value="1"/>
</dbReference>
<dbReference type="PANTHER" id="PTHR24113">
    <property type="entry name" value="RAN GTPASE-ACTIVATING PROTEIN 1"/>
    <property type="match status" value="1"/>
</dbReference>
<dbReference type="GO" id="GO:0048471">
    <property type="term" value="C:perinuclear region of cytoplasm"/>
    <property type="evidence" value="ECO:0007669"/>
    <property type="project" value="TreeGrafter"/>
</dbReference>
<dbReference type="RefSeq" id="XP_018281800.1">
    <property type="nucleotide sequence ID" value="XM_018419612.1"/>
</dbReference>
<dbReference type="EMBL" id="KQ087182">
    <property type="protein sequence ID" value="KLT45309.1"/>
    <property type="molecule type" value="Genomic_DNA"/>
</dbReference>
<protein>
    <submittedName>
        <fullName evidence="5">RNI-like protein</fullName>
    </submittedName>
</protein>
<accession>A0A0J1BBE0</accession>
<feature type="compositionally biased region" description="Low complexity" evidence="4">
    <location>
        <begin position="9"/>
        <end position="22"/>
    </location>
</feature>
<dbReference type="Gene3D" id="3.80.10.10">
    <property type="entry name" value="Ribonuclease Inhibitor"/>
    <property type="match status" value="4"/>
</dbReference>
<dbReference type="GO" id="GO:0005829">
    <property type="term" value="C:cytosol"/>
    <property type="evidence" value="ECO:0007669"/>
    <property type="project" value="TreeGrafter"/>
</dbReference>
<dbReference type="GeneID" id="28980215"/>
<feature type="region of interest" description="Disordered" evidence="4">
    <location>
        <begin position="1008"/>
        <end position="1052"/>
    </location>
</feature>
<feature type="region of interest" description="Disordered" evidence="4">
    <location>
        <begin position="161"/>
        <end position="210"/>
    </location>
</feature>
<feature type="region of interest" description="Disordered" evidence="4">
    <location>
        <begin position="427"/>
        <end position="460"/>
    </location>
</feature>
<feature type="compositionally biased region" description="Polar residues" evidence="4">
    <location>
        <begin position="1029"/>
        <end position="1041"/>
    </location>
</feature>
<keyword evidence="2" id="KW-0433">Leucine-rich repeat</keyword>
<dbReference type="SMART" id="SM00368">
    <property type="entry name" value="LRR_RI"/>
    <property type="match status" value="6"/>
</dbReference>
<dbReference type="GO" id="GO:0005634">
    <property type="term" value="C:nucleus"/>
    <property type="evidence" value="ECO:0007669"/>
    <property type="project" value="TreeGrafter"/>
</dbReference>
<organism evidence="5 6">
    <name type="scientific">Cutaneotrichosporon oleaginosum</name>
    <dbReference type="NCBI Taxonomy" id="879819"/>
    <lineage>
        <taxon>Eukaryota</taxon>
        <taxon>Fungi</taxon>
        <taxon>Dikarya</taxon>
        <taxon>Basidiomycota</taxon>
        <taxon>Agaricomycotina</taxon>
        <taxon>Tremellomycetes</taxon>
        <taxon>Trichosporonales</taxon>
        <taxon>Trichosporonaceae</taxon>
        <taxon>Cutaneotrichosporon</taxon>
    </lineage>
</organism>
<dbReference type="InterPro" id="IPR001611">
    <property type="entry name" value="Leu-rich_rpt"/>
</dbReference>
<dbReference type="Pfam" id="PF13516">
    <property type="entry name" value="LRR_6"/>
    <property type="match status" value="3"/>
</dbReference>
<dbReference type="GO" id="GO:0006913">
    <property type="term" value="P:nucleocytoplasmic transport"/>
    <property type="evidence" value="ECO:0007669"/>
    <property type="project" value="TreeGrafter"/>
</dbReference>
<evidence type="ECO:0000256" key="1">
    <source>
        <dbReference type="ARBA" id="ARBA00022468"/>
    </source>
</evidence>
<sequence>MGGDKDNSKPSSGAGSNASAGPPASPPPSYAPSSPPAEQAEPAESTTPEPAEADDRPDTPTAQTQPDAADAASPSAGASSNPSSPQATPSSHPSPSPVPEASDAPAPRRPKPPARGILKPPPPPVKPTFGNRLRDIVGSVTAVDAAMGTFNALSGRLLGRFGRGGGDGPPTPPKRQGVPPRTTSLADPPRPPPPAAPSPPSERARQKQPLKRAAFVLPSISITYPISSIAEPWSKKVLEDRDKVETRQRQLLSTASGAEYWSSMRLIKLYESACRGREEKPRLGIVRALQAIPAHPKPRLVHLVLHDTPRESPSHPAPYPLEHPLNRYAAEALADLLAVEWSLGDLRLERGVIESEDALKPILHALLVSGTLPSLSLAGNKKIKAGGWQLVAVFLKRARSLKYIDLSETSWDKRGIDYLVQAFNSSEVQGDRKPNESRAPTPQPDEETTESDTPNQYGPFLPPAPLLKDVDVDVLPSAVLSLRLDNCYMRSGVLDALASGIRSSELRHISLRNNRIGPLGAVSLAVMIRDYPDTGAFGALSGSGAELPYAARQRKALPELPPDDPNLPPVPALSSTGGVTTRVDPEGYKPPPAPKHPLVMPGGGYSAMQESASFSVNSSAVEGKLSTPEFGGASLALQRSVRALDGVERIGRLVTLDLKSNDIRNGVTYIAQVLKRNRTLRVLNVSDNKLDASGLVALAEALKYNSTLETLDMSSNPCCGPSLAGIAALRTSFTVNSSLKRLFLQDTGLTTEGAIDLAEFIPENRSLLHLDVTANPAIGTAGLLALASGLKSNKIVRCLDVSIPPNDPNLAELSQSILQSCIRNTELAATAAADSAKGKAVRGAKEAIWGPIKKSALVRSVKEADEFRALRERETVANSVEGQAREFVYRLKPEQLLTAAEDTVRGLESWYAAGSNARRGPHATWEGTQMPKDDFRPLVERARALSERIATALGAAGEEGAAASDPAHLERLLGLNDKLTALAGNARGFMPPPRILLPSQIAFSAPAPPVVTAPQGTHLSTPRRRHQHSTSLEISSPNFSIGDSDAESDAEELDAVTLAPSLTRGILAQSMDKMRADRRKRGSTSGAGLGPALSIVTNGERPAEAAPAPPKSTPDPEEVKNAERLVEAELAQGLLSSPVEHASRRWVEEEAEIFRRGSRLGVVDSDEDEAADGKKRVAPPGLKGDTSSLSGEELRKEIMNVDVPRSPPRRVVAELNDDSDESNDEPRGE</sequence>
<feature type="compositionally biased region" description="Pro residues" evidence="4">
    <location>
        <begin position="188"/>
        <end position="200"/>
    </location>
</feature>
<evidence type="ECO:0000313" key="6">
    <source>
        <dbReference type="Proteomes" id="UP000053611"/>
    </source>
</evidence>
<name>A0A0J1BBE0_9TREE</name>
<dbReference type="OrthoDB" id="120976at2759"/>
<evidence type="ECO:0000313" key="5">
    <source>
        <dbReference type="EMBL" id="KLT45309.1"/>
    </source>
</evidence>
<dbReference type="InterPro" id="IPR027038">
    <property type="entry name" value="RanGap"/>
</dbReference>
<feature type="compositionally biased region" description="Pro residues" evidence="4">
    <location>
        <begin position="23"/>
        <end position="35"/>
    </location>
</feature>
<proteinExistence type="predicted"/>
<feature type="compositionally biased region" description="Low complexity" evidence="4">
    <location>
        <begin position="36"/>
        <end position="50"/>
    </location>
</feature>
<dbReference type="InterPro" id="IPR032675">
    <property type="entry name" value="LRR_dom_sf"/>
</dbReference>
<keyword evidence="6" id="KW-1185">Reference proteome</keyword>
<feature type="region of interest" description="Disordered" evidence="4">
    <location>
        <begin position="1"/>
        <end position="131"/>
    </location>
</feature>
<gene>
    <name evidence="5" type="ORF">CC85DRAFT_155184</name>
</gene>
<dbReference type="PANTHER" id="PTHR24113:SF12">
    <property type="entry name" value="RAN GTPASE-ACTIVATING PROTEIN 1"/>
    <property type="match status" value="1"/>
</dbReference>
<dbReference type="AlphaFoldDB" id="A0A0J1BBE0"/>
<evidence type="ECO:0000256" key="3">
    <source>
        <dbReference type="ARBA" id="ARBA00022737"/>
    </source>
</evidence>
<keyword evidence="1" id="KW-0343">GTPase activation</keyword>
<keyword evidence="3" id="KW-0677">Repeat</keyword>